<reference evidence="1 2" key="1">
    <citation type="submission" date="2019-07" db="EMBL/GenBank/DDBJ databases">
        <title>Genomic Encyclopedia of Archaeal and Bacterial Type Strains, Phase II (KMG-II): from individual species to whole genera.</title>
        <authorList>
            <person name="Goeker M."/>
        </authorList>
    </citation>
    <scope>NUCLEOTIDE SEQUENCE [LARGE SCALE GENOMIC DNA]</scope>
    <source>
        <strain evidence="1 2">ATCC BAA-1854</strain>
    </source>
</reference>
<sequence>MVFPGVTIGSSPVKANSAITWPGGSIIADPTLTLAFLEHEYGHYLDELKNGSLYYIFEVMPSSGFNMQFYPDTHANYWTEIRANINAVQFFGPDSAIANDPGRFPTNPSQ</sequence>
<dbReference type="AlphaFoldDB" id="A0A562TQU2"/>
<gene>
    <name evidence="1" type="ORF">JN11_04347</name>
</gene>
<dbReference type="EMBL" id="VLLI01000015">
    <property type="protein sequence ID" value="TWI95608.1"/>
    <property type="molecule type" value="Genomic_DNA"/>
</dbReference>
<organism evidence="1 2">
    <name type="scientific">Mucilaginibacter frigoritolerans</name>
    <dbReference type="NCBI Taxonomy" id="652788"/>
    <lineage>
        <taxon>Bacteria</taxon>
        <taxon>Pseudomonadati</taxon>
        <taxon>Bacteroidota</taxon>
        <taxon>Sphingobacteriia</taxon>
        <taxon>Sphingobacteriales</taxon>
        <taxon>Sphingobacteriaceae</taxon>
        <taxon>Mucilaginibacter</taxon>
    </lineage>
</organism>
<comment type="caution">
    <text evidence="1">The sequence shown here is derived from an EMBL/GenBank/DDBJ whole genome shotgun (WGS) entry which is preliminary data.</text>
</comment>
<evidence type="ECO:0000313" key="2">
    <source>
        <dbReference type="Proteomes" id="UP000317010"/>
    </source>
</evidence>
<dbReference type="Proteomes" id="UP000317010">
    <property type="component" value="Unassembled WGS sequence"/>
</dbReference>
<keyword evidence="2" id="KW-1185">Reference proteome</keyword>
<accession>A0A562TQU2</accession>
<proteinExistence type="predicted"/>
<evidence type="ECO:0000313" key="1">
    <source>
        <dbReference type="EMBL" id="TWI95608.1"/>
    </source>
</evidence>
<name>A0A562TQU2_9SPHI</name>
<protein>
    <submittedName>
        <fullName evidence="1">Uncharacterized protein</fullName>
    </submittedName>
</protein>